<dbReference type="GO" id="GO:0005789">
    <property type="term" value="C:endoplasmic reticulum membrane"/>
    <property type="evidence" value="ECO:0007669"/>
    <property type="project" value="UniProtKB-SubCell"/>
</dbReference>
<dbReference type="SUPFAM" id="SSF48264">
    <property type="entry name" value="Cytochrome P450"/>
    <property type="match status" value="2"/>
</dbReference>
<evidence type="ECO:0000313" key="15">
    <source>
        <dbReference type="EMBL" id="KAL2737149.1"/>
    </source>
</evidence>
<feature type="transmembrane region" description="Helical" evidence="14">
    <location>
        <begin position="6"/>
        <end position="25"/>
    </location>
</feature>
<comment type="caution">
    <text evidence="15">The sequence shown here is derived from an EMBL/GenBank/DDBJ whole genome shotgun (WGS) entry which is preliminary data.</text>
</comment>
<dbReference type="PRINTS" id="PR00385">
    <property type="entry name" value="P450"/>
</dbReference>
<keyword evidence="14" id="KW-0812">Transmembrane</keyword>
<reference evidence="15 16" key="1">
    <citation type="journal article" date="2024" name="Ann. Entomol. Soc. Am.">
        <title>Genomic analyses of the southern and eastern yellowjacket wasps (Hymenoptera: Vespidae) reveal evolutionary signatures of social life.</title>
        <authorList>
            <person name="Catto M.A."/>
            <person name="Caine P.B."/>
            <person name="Orr S.E."/>
            <person name="Hunt B.G."/>
            <person name="Goodisman M.A.D."/>
        </authorList>
    </citation>
    <scope>NUCLEOTIDE SEQUENCE [LARGE SCALE GENOMIC DNA]</scope>
    <source>
        <strain evidence="15">232</strain>
        <tissue evidence="15">Head and thorax</tissue>
    </source>
</reference>
<dbReference type="InterPro" id="IPR050476">
    <property type="entry name" value="Insect_CytP450_Detox"/>
</dbReference>
<dbReference type="PANTHER" id="PTHR24292:SF45">
    <property type="entry name" value="CYTOCHROME P450 6G1-RELATED"/>
    <property type="match status" value="1"/>
</dbReference>
<evidence type="ECO:0000256" key="13">
    <source>
        <dbReference type="PIRSR" id="PIRSR602401-1"/>
    </source>
</evidence>
<dbReference type="InterPro" id="IPR002401">
    <property type="entry name" value="Cyt_P450_E_grp-I"/>
</dbReference>
<dbReference type="AlphaFoldDB" id="A0ABD2BWL9"/>
<keyword evidence="7" id="KW-0256">Endoplasmic reticulum</keyword>
<evidence type="ECO:0000256" key="7">
    <source>
        <dbReference type="ARBA" id="ARBA00022824"/>
    </source>
</evidence>
<dbReference type="PRINTS" id="PR00463">
    <property type="entry name" value="EP450I"/>
</dbReference>
<keyword evidence="14" id="KW-1133">Transmembrane helix</keyword>
<evidence type="ECO:0000256" key="5">
    <source>
        <dbReference type="ARBA" id="ARBA00022617"/>
    </source>
</evidence>
<evidence type="ECO:0000256" key="3">
    <source>
        <dbReference type="ARBA" id="ARBA00004406"/>
    </source>
</evidence>
<evidence type="ECO:0000256" key="4">
    <source>
        <dbReference type="ARBA" id="ARBA00010617"/>
    </source>
</evidence>
<comment type="subcellular location">
    <subcellularLocation>
        <location evidence="3">Endoplasmic reticulum membrane</location>
        <topology evidence="3">Peripheral membrane protein</topology>
    </subcellularLocation>
    <subcellularLocation>
        <location evidence="2">Microsome membrane</location>
        <topology evidence="2">Peripheral membrane protein</topology>
    </subcellularLocation>
</comment>
<evidence type="ECO:0000256" key="9">
    <source>
        <dbReference type="ARBA" id="ARBA00023002"/>
    </source>
</evidence>
<dbReference type="Proteomes" id="UP001607303">
    <property type="component" value="Unassembled WGS sequence"/>
</dbReference>
<sequence>MIATGDIVVTLALVAVVAFFFKIYAKYKLNYWKRRGVESLPANLIFGNFKNAILFRSAPGWHLGQIYKKSNQDAPYVGFYIFHKPCLLLRDPDIIKQIMIRDFDNFSDRHFAGSNQKDSIGMKNLFGLKNPAWKYLRSKITPTLTRGKLKQMFPLMMEIGNPMMSYLNSQPTDENNVKFVDAQELSYKYTTDLIASIALGTKMDSFNYPNAEFSAAVSEFFHGFKRMVALVTVFFIPELVEIIGTKILFNSTFVKKIFWNAMENREKTGEKRGDFIDSLVQLKNGKQNPDYKFEGENLLYQSGTFFSGFESSSTCMSFTLMELANNMECQERARKDINNAIDKYGWTYEAFNEMKYLDQAIAEGLRLHPPVSTIDRYTRQDYQIPGTNTIIEKGTPIYISLYGLQEDPRYFDNPEVYNPDRFAEENIISNAYIPFGIGPRMCVGMKVGQLHAKIVLAFLLREYTIWQEEKDKSVLDPRSDFIIGVLLFVLTLIFLLYFWMKHRYSYWERRGVPFVPIYSLLHHFKDTFFMRKSMSMVLGDLYLQANDKDKFIGIYILHKPFLLIRDKDLIKSMLIKDFDVFCNRYFSIKASKDLATMNLFSVNNPTWKHLRIKMSPVFTSGKIKKLFYLMHETSETMKNFLHERSNKSSIVTIDAKDVFLKYSTDIISTVAFGVRTNSFEESEFYLQSRLPFKPTFRSMFTMLLAFFFPELTDKVEFKMMGEAREYFDKLFWDTFNEREKSGIKRGDLIDYLIELKNEKQNDEFKFEGDILLGQSLIFFIAGRESTTTTICYALAELAKQPKLQDRLRQEIRKILKSNGFSYEAVQQMKYLDQVISETLRLYPPAPIIDRVATRDYVIPGTDVVLEKGTPVYAVLTGIHLDPKNFPDPLCFDPDRFSDERKGDIPAYAYMPFGDGPRICIAMRVGLLQTAVAIITVINNYEVSLDLKGNYKPDPRNMFLTPCDNFLLHLKKITVDD</sequence>
<evidence type="ECO:0000313" key="16">
    <source>
        <dbReference type="Proteomes" id="UP001607303"/>
    </source>
</evidence>
<evidence type="ECO:0000256" key="12">
    <source>
        <dbReference type="ARBA" id="ARBA00023136"/>
    </source>
</evidence>
<keyword evidence="11" id="KW-0503">Monooxygenase</keyword>
<dbReference type="CDD" id="cd11056">
    <property type="entry name" value="CYP6-like"/>
    <property type="match status" value="2"/>
</dbReference>
<dbReference type="EMBL" id="JAYRBN010000065">
    <property type="protein sequence ID" value="KAL2737149.1"/>
    <property type="molecule type" value="Genomic_DNA"/>
</dbReference>
<feature type="transmembrane region" description="Helical" evidence="14">
    <location>
        <begin position="228"/>
        <end position="249"/>
    </location>
</feature>
<dbReference type="InterPro" id="IPR001128">
    <property type="entry name" value="Cyt_P450"/>
</dbReference>
<feature type="transmembrane region" description="Helical" evidence="14">
    <location>
        <begin position="481"/>
        <end position="500"/>
    </location>
</feature>
<dbReference type="PROSITE" id="PS00086">
    <property type="entry name" value="CYTOCHROME_P450"/>
    <property type="match status" value="2"/>
</dbReference>
<feature type="binding site" description="axial binding residue" evidence="13">
    <location>
        <position position="919"/>
    </location>
    <ligand>
        <name>heme</name>
        <dbReference type="ChEBI" id="CHEBI:30413"/>
    </ligand>
    <ligandPart>
        <name>Fe</name>
        <dbReference type="ChEBI" id="CHEBI:18248"/>
    </ligandPart>
</feature>
<dbReference type="GO" id="GO:0046872">
    <property type="term" value="F:metal ion binding"/>
    <property type="evidence" value="ECO:0007669"/>
    <property type="project" value="UniProtKB-KW"/>
</dbReference>
<protein>
    <submittedName>
        <fullName evidence="15">Cytochrome P450 6k1-like</fullName>
    </submittedName>
</protein>
<evidence type="ECO:0000256" key="2">
    <source>
        <dbReference type="ARBA" id="ARBA00004174"/>
    </source>
</evidence>
<keyword evidence="10 13" id="KW-0408">Iron</keyword>
<keyword evidence="5 13" id="KW-0349">Heme</keyword>
<evidence type="ECO:0000256" key="6">
    <source>
        <dbReference type="ARBA" id="ARBA00022723"/>
    </source>
</evidence>
<dbReference type="GO" id="GO:0004497">
    <property type="term" value="F:monooxygenase activity"/>
    <property type="evidence" value="ECO:0007669"/>
    <property type="project" value="UniProtKB-KW"/>
</dbReference>
<evidence type="ECO:0000256" key="8">
    <source>
        <dbReference type="ARBA" id="ARBA00022848"/>
    </source>
</evidence>
<evidence type="ECO:0000256" key="10">
    <source>
        <dbReference type="ARBA" id="ARBA00023004"/>
    </source>
</evidence>
<evidence type="ECO:0000256" key="1">
    <source>
        <dbReference type="ARBA" id="ARBA00001971"/>
    </source>
</evidence>
<keyword evidence="8" id="KW-0492">Microsome</keyword>
<dbReference type="FunFam" id="1.10.630.10:FF:000042">
    <property type="entry name" value="Cytochrome P450"/>
    <property type="match status" value="2"/>
</dbReference>
<proteinExistence type="inferred from homology"/>
<keyword evidence="9" id="KW-0560">Oxidoreductase</keyword>
<keyword evidence="16" id="KW-1185">Reference proteome</keyword>
<gene>
    <name evidence="15" type="ORF">V1477_012105</name>
</gene>
<evidence type="ECO:0000256" key="14">
    <source>
        <dbReference type="SAM" id="Phobius"/>
    </source>
</evidence>
<comment type="similarity">
    <text evidence="4">Belongs to the cytochrome P450 family.</text>
</comment>
<dbReference type="Gene3D" id="1.10.630.10">
    <property type="entry name" value="Cytochrome P450"/>
    <property type="match status" value="2"/>
</dbReference>
<organism evidence="15 16">
    <name type="scientific">Vespula maculifrons</name>
    <name type="common">Eastern yellow jacket</name>
    <name type="synonym">Wasp</name>
    <dbReference type="NCBI Taxonomy" id="7453"/>
    <lineage>
        <taxon>Eukaryota</taxon>
        <taxon>Metazoa</taxon>
        <taxon>Ecdysozoa</taxon>
        <taxon>Arthropoda</taxon>
        <taxon>Hexapoda</taxon>
        <taxon>Insecta</taxon>
        <taxon>Pterygota</taxon>
        <taxon>Neoptera</taxon>
        <taxon>Endopterygota</taxon>
        <taxon>Hymenoptera</taxon>
        <taxon>Apocrita</taxon>
        <taxon>Aculeata</taxon>
        <taxon>Vespoidea</taxon>
        <taxon>Vespidae</taxon>
        <taxon>Vespinae</taxon>
        <taxon>Vespula</taxon>
    </lineage>
</organism>
<keyword evidence="12 14" id="KW-0472">Membrane</keyword>
<dbReference type="PANTHER" id="PTHR24292">
    <property type="entry name" value="CYTOCHROME P450"/>
    <property type="match status" value="1"/>
</dbReference>
<accession>A0ABD2BWL9</accession>
<evidence type="ECO:0000256" key="11">
    <source>
        <dbReference type="ARBA" id="ARBA00023033"/>
    </source>
</evidence>
<keyword evidence="6 13" id="KW-0479">Metal-binding</keyword>
<name>A0ABD2BWL9_VESMC</name>
<dbReference type="InterPro" id="IPR036396">
    <property type="entry name" value="Cyt_P450_sf"/>
</dbReference>
<dbReference type="Pfam" id="PF00067">
    <property type="entry name" value="p450"/>
    <property type="match status" value="2"/>
</dbReference>
<dbReference type="InterPro" id="IPR017972">
    <property type="entry name" value="Cyt_P450_CS"/>
</dbReference>
<comment type="cofactor">
    <cofactor evidence="1 13">
        <name>heme</name>
        <dbReference type="ChEBI" id="CHEBI:30413"/>
    </cofactor>
</comment>